<dbReference type="InterPro" id="IPR011078">
    <property type="entry name" value="PyrdxlP_homeostasis"/>
</dbReference>
<dbReference type="InterPro" id="IPR029066">
    <property type="entry name" value="PLP-binding_barrel"/>
</dbReference>
<dbReference type="CDD" id="cd00635">
    <property type="entry name" value="PLPDE_III_YBL036c_like"/>
    <property type="match status" value="1"/>
</dbReference>
<keyword evidence="7" id="KW-1185">Reference proteome</keyword>
<accession>A0A285VEA9</accession>
<dbReference type="PANTHER" id="PTHR10146:SF14">
    <property type="entry name" value="PYRIDOXAL PHOSPHATE HOMEOSTASIS PROTEIN"/>
    <property type="match status" value="1"/>
</dbReference>
<name>A0A285VEA9_9MICO</name>
<evidence type="ECO:0000256" key="3">
    <source>
        <dbReference type="PIRSR" id="PIRSR004848-1"/>
    </source>
</evidence>
<dbReference type="HAMAP" id="MF_02087">
    <property type="entry name" value="PLP_homeostasis"/>
    <property type="match status" value="1"/>
</dbReference>
<dbReference type="Gene3D" id="3.20.20.10">
    <property type="entry name" value="Alanine racemase"/>
    <property type="match status" value="1"/>
</dbReference>
<dbReference type="Pfam" id="PF01168">
    <property type="entry name" value="Ala_racemase_N"/>
    <property type="match status" value="1"/>
</dbReference>
<evidence type="ECO:0000259" key="5">
    <source>
        <dbReference type="Pfam" id="PF01168"/>
    </source>
</evidence>
<reference evidence="7" key="1">
    <citation type="submission" date="2017-08" db="EMBL/GenBank/DDBJ databases">
        <authorList>
            <person name="Varghese N."/>
            <person name="Submissions S."/>
        </authorList>
    </citation>
    <scope>NUCLEOTIDE SEQUENCE [LARGE SCALE GENOMIC DNA]</scope>
    <source>
        <strain evidence="7">USBA17B2</strain>
    </source>
</reference>
<evidence type="ECO:0000313" key="6">
    <source>
        <dbReference type="EMBL" id="SOC51898.1"/>
    </source>
</evidence>
<dbReference type="PIRSF" id="PIRSF004848">
    <property type="entry name" value="YBL036c_PLPDEIII"/>
    <property type="match status" value="1"/>
</dbReference>
<dbReference type="SUPFAM" id="SSF51419">
    <property type="entry name" value="PLP-binding barrel"/>
    <property type="match status" value="1"/>
</dbReference>
<dbReference type="Proteomes" id="UP000219688">
    <property type="component" value="Unassembled WGS sequence"/>
</dbReference>
<evidence type="ECO:0000256" key="4">
    <source>
        <dbReference type="RuleBase" id="RU004514"/>
    </source>
</evidence>
<feature type="modified residue" description="N6-(pyridoxal phosphate)lysine" evidence="2 3">
    <location>
        <position position="40"/>
    </location>
</feature>
<proteinExistence type="inferred from homology"/>
<gene>
    <name evidence="6" type="ORF">SAMN05421879_101346</name>
</gene>
<protein>
    <recommendedName>
        <fullName evidence="2">Pyridoxal phosphate homeostasis protein</fullName>
        <shortName evidence="2">PLP homeostasis protein</shortName>
    </recommendedName>
</protein>
<evidence type="ECO:0000313" key="7">
    <source>
        <dbReference type="Proteomes" id="UP000219688"/>
    </source>
</evidence>
<comment type="cofactor">
    <cofactor evidence="3">
        <name>pyridoxal 5'-phosphate</name>
        <dbReference type="ChEBI" id="CHEBI:597326"/>
    </cofactor>
</comment>
<dbReference type="AlphaFoldDB" id="A0A285VEA9"/>
<dbReference type="InterPro" id="IPR001608">
    <property type="entry name" value="Ala_racemase_N"/>
</dbReference>
<feature type="domain" description="Alanine racemase N-terminal" evidence="5">
    <location>
        <begin position="12"/>
        <end position="240"/>
    </location>
</feature>
<dbReference type="EMBL" id="OBQK01000001">
    <property type="protein sequence ID" value="SOC51898.1"/>
    <property type="molecule type" value="Genomic_DNA"/>
</dbReference>
<sequence>MADRHVDLANNLEQVQNRIRAACETGGRSADEVTLVAVTKFFPASDVEHLAALGVRDIGESRDQEAGAKVAELALDVRSALTVHFVGQVQTNKANHVARYADVVQSVDRTKLARALDRGAAQALYAGERHMPLAVTIQVDLGEGADRGRGGALPEEVPALAEVVVGAEHLDLRGVMAVAPLGLDDAGTAAAFERLMTLSASMRSDYPDATWVSAGMSADLELAIRAGATHLRVGTAILGSRASHR</sequence>
<keyword evidence="1 2" id="KW-0663">Pyridoxal phosphate</keyword>
<dbReference type="RefSeq" id="WP_097186547.1">
    <property type="nucleotide sequence ID" value="NZ_OBQK01000001.1"/>
</dbReference>
<comment type="function">
    <text evidence="2">Pyridoxal 5'-phosphate (PLP)-binding protein, which is involved in PLP homeostasis.</text>
</comment>
<comment type="similarity">
    <text evidence="2 4">Belongs to the pyridoxal phosphate-binding protein YggS/PROSC family.</text>
</comment>
<dbReference type="PANTHER" id="PTHR10146">
    <property type="entry name" value="PROLINE SYNTHETASE CO-TRANSCRIBED BACTERIAL HOMOLOG PROTEIN"/>
    <property type="match status" value="1"/>
</dbReference>
<dbReference type="GO" id="GO:0030170">
    <property type="term" value="F:pyridoxal phosphate binding"/>
    <property type="evidence" value="ECO:0007669"/>
    <property type="project" value="UniProtKB-UniRule"/>
</dbReference>
<organism evidence="6 7">
    <name type="scientific">Ornithinimicrobium cerasi</name>
    <dbReference type="NCBI Taxonomy" id="2248773"/>
    <lineage>
        <taxon>Bacteria</taxon>
        <taxon>Bacillati</taxon>
        <taxon>Actinomycetota</taxon>
        <taxon>Actinomycetes</taxon>
        <taxon>Micrococcales</taxon>
        <taxon>Ornithinimicrobiaceae</taxon>
        <taxon>Ornithinimicrobium</taxon>
    </lineage>
</organism>
<evidence type="ECO:0000256" key="1">
    <source>
        <dbReference type="ARBA" id="ARBA00022898"/>
    </source>
</evidence>
<evidence type="ECO:0000256" key="2">
    <source>
        <dbReference type="HAMAP-Rule" id="MF_02087"/>
    </source>
</evidence>
<dbReference type="NCBIfam" id="TIGR00044">
    <property type="entry name" value="YggS family pyridoxal phosphate-dependent enzyme"/>
    <property type="match status" value="1"/>
</dbReference>